<gene>
    <name evidence="1" type="ORF">TUM4438_41350</name>
</gene>
<reference evidence="1" key="1">
    <citation type="submission" date="2021-05" db="EMBL/GenBank/DDBJ databases">
        <title>Molecular characterization for Shewanella algae harboring chromosomal blaOXA-55-like strains isolated from clinical and environment sample.</title>
        <authorList>
            <person name="Ohama Y."/>
            <person name="Aoki K."/>
            <person name="Harada S."/>
            <person name="Moriya K."/>
            <person name="Ishii Y."/>
            <person name="Tateda K."/>
        </authorList>
    </citation>
    <scope>NUCLEOTIDE SEQUENCE</scope>
    <source>
        <strain evidence="1">JCM 11563</strain>
    </source>
</reference>
<dbReference type="RefSeq" id="WP_220783100.1">
    <property type="nucleotide sequence ID" value="NZ_BPEY01000119.1"/>
</dbReference>
<name>A0ABQ4PQM0_9GAMM</name>
<comment type="caution">
    <text evidence="1">The sequence shown here is derived from an EMBL/GenBank/DDBJ whole genome shotgun (WGS) entry which is preliminary data.</text>
</comment>
<dbReference type="Proteomes" id="UP000887104">
    <property type="component" value="Unassembled WGS sequence"/>
</dbReference>
<evidence type="ECO:0000313" key="2">
    <source>
        <dbReference type="Proteomes" id="UP000887104"/>
    </source>
</evidence>
<keyword evidence="2" id="KW-1185">Reference proteome</keyword>
<proteinExistence type="predicted"/>
<accession>A0ABQ4PQM0</accession>
<sequence length="191" mass="21359">MDKLTQAVIETSIPQVRQDLVELEQTLEGLPTKISESIDETVNSGVNKIIEASQLSQQHADELQKQTSEQLARSLQKAQIDFILGAKESANTLFTPQLDQLVKIVNKMGSNKHVNSNARTLTYMFLSVVLGCIGGVAATNYKMQLDIAEEKAKTEALYSAQLKTVEETLNEKQQAKFNSEFKENFKSIYFK</sequence>
<evidence type="ECO:0000313" key="1">
    <source>
        <dbReference type="EMBL" id="GIU51502.1"/>
    </source>
</evidence>
<organism evidence="1 2">
    <name type="scientific">Shewanella sairae</name>
    <dbReference type="NCBI Taxonomy" id="190310"/>
    <lineage>
        <taxon>Bacteria</taxon>
        <taxon>Pseudomonadati</taxon>
        <taxon>Pseudomonadota</taxon>
        <taxon>Gammaproteobacteria</taxon>
        <taxon>Alteromonadales</taxon>
        <taxon>Shewanellaceae</taxon>
        <taxon>Shewanella</taxon>
    </lineage>
</organism>
<protein>
    <submittedName>
        <fullName evidence="1">Uncharacterized protein</fullName>
    </submittedName>
</protein>
<dbReference type="EMBL" id="BPEY01000119">
    <property type="protein sequence ID" value="GIU51502.1"/>
    <property type="molecule type" value="Genomic_DNA"/>
</dbReference>